<reference evidence="1 2" key="1">
    <citation type="journal article" date="2014" name="Genome Biol. Evol.">
        <title>The genome of the myxosporean Thelohanellus kitauei shows adaptations to nutrient acquisition within its fish host.</title>
        <authorList>
            <person name="Yang Y."/>
            <person name="Xiong J."/>
            <person name="Zhou Z."/>
            <person name="Huo F."/>
            <person name="Miao W."/>
            <person name="Ran C."/>
            <person name="Liu Y."/>
            <person name="Zhang J."/>
            <person name="Feng J."/>
            <person name="Wang M."/>
            <person name="Wang M."/>
            <person name="Wang L."/>
            <person name="Yao B."/>
        </authorList>
    </citation>
    <scope>NUCLEOTIDE SEQUENCE [LARGE SCALE GENOMIC DNA]</scope>
    <source>
        <strain evidence="1">Wuqing</strain>
    </source>
</reference>
<evidence type="ECO:0000313" key="2">
    <source>
        <dbReference type="Proteomes" id="UP000031668"/>
    </source>
</evidence>
<keyword evidence="2" id="KW-1185">Reference proteome</keyword>
<dbReference type="Gene3D" id="2.130.10.10">
    <property type="entry name" value="YVTN repeat-like/Quinoprotein amine dehydrogenase"/>
    <property type="match status" value="1"/>
</dbReference>
<dbReference type="InterPro" id="IPR015943">
    <property type="entry name" value="WD40/YVTN_repeat-like_dom_sf"/>
</dbReference>
<comment type="caution">
    <text evidence="1">The sequence shown here is derived from an EMBL/GenBank/DDBJ whole genome shotgun (WGS) entry which is preliminary data.</text>
</comment>
<name>A0A0C2ITI2_THEKT</name>
<dbReference type="EMBL" id="JWZT01002718">
    <property type="protein sequence ID" value="KII68729.1"/>
    <property type="molecule type" value="Genomic_DNA"/>
</dbReference>
<proteinExistence type="predicted"/>
<protein>
    <submittedName>
        <fullName evidence="1">Uncharacterized protein</fullName>
    </submittedName>
</protein>
<organism evidence="1 2">
    <name type="scientific">Thelohanellus kitauei</name>
    <name type="common">Myxosporean</name>
    <dbReference type="NCBI Taxonomy" id="669202"/>
    <lineage>
        <taxon>Eukaryota</taxon>
        <taxon>Metazoa</taxon>
        <taxon>Cnidaria</taxon>
        <taxon>Myxozoa</taxon>
        <taxon>Myxosporea</taxon>
        <taxon>Bivalvulida</taxon>
        <taxon>Platysporina</taxon>
        <taxon>Myxobolidae</taxon>
        <taxon>Thelohanellus</taxon>
    </lineage>
</organism>
<dbReference type="AlphaFoldDB" id="A0A0C2ITI2"/>
<accession>A0A0C2ITI2</accession>
<sequence length="127" mass="14675">MFYKPQITSCREGSVKFYEAKNLMDLTEWSLKVYMDVISTEMKFSRGLVSISMGYSKNHGSLLALGFDETIKVVCNKENAHLASNYMKYLEIIELYEDFNPFNYDISQKIKCDSAVNDVAFCPNYNK</sequence>
<evidence type="ECO:0000313" key="1">
    <source>
        <dbReference type="EMBL" id="KII68729.1"/>
    </source>
</evidence>
<gene>
    <name evidence="1" type="ORF">RF11_01089</name>
</gene>
<dbReference type="Proteomes" id="UP000031668">
    <property type="component" value="Unassembled WGS sequence"/>
</dbReference>